<dbReference type="InterPro" id="IPR003032">
    <property type="entry name" value="Ryanodine_rcpt"/>
</dbReference>
<evidence type="ECO:0000259" key="1">
    <source>
        <dbReference type="Pfam" id="PF02026"/>
    </source>
</evidence>
<comment type="caution">
    <text evidence="2">The sequence shown here is derived from an EMBL/GenBank/DDBJ whole genome shotgun (WGS) entry which is preliminary data.</text>
</comment>
<dbReference type="Pfam" id="PF02026">
    <property type="entry name" value="RyR"/>
    <property type="match status" value="1"/>
</dbReference>
<feature type="domain" description="Ryanodine receptor Ryr" evidence="1">
    <location>
        <begin position="57"/>
        <end position="102"/>
    </location>
</feature>
<reference evidence="2" key="1">
    <citation type="journal article" date="2015" name="Nature">
        <title>Complex archaea that bridge the gap between prokaryotes and eukaryotes.</title>
        <authorList>
            <person name="Spang A."/>
            <person name="Saw J.H."/>
            <person name="Jorgensen S.L."/>
            <person name="Zaremba-Niedzwiedzka K."/>
            <person name="Martijn J."/>
            <person name="Lind A.E."/>
            <person name="van Eijk R."/>
            <person name="Schleper C."/>
            <person name="Guy L."/>
            <person name="Ettema T.J."/>
        </authorList>
    </citation>
    <scope>NUCLEOTIDE SEQUENCE</scope>
</reference>
<sequence>MLDILGIARVAHETNRAYCRSLGDASQPSWRDTPGWQVDSAAKGVLAIRDGSVTKPEQSHENWLKEKEETGWKYGPEKDPDKKLHPCMVPFSKLPKEQQMKDHLFFAVVTTLLQKV</sequence>
<proteinExistence type="predicted"/>
<evidence type="ECO:0000313" key="2">
    <source>
        <dbReference type="EMBL" id="KKN09059.1"/>
    </source>
</evidence>
<name>A0A0F9MTG7_9ZZZZ</name>
<protein>
    <recommendedName>
        <fullName evidence="1">Ryanodine receptor Ryr domain-containing protein</fullName>
    </recommendedName>
</protein>
<dbReference type="Gene3D" id="6.20.350.10">
    <property type="match status" value="1"/>
</dbReference>
<gene>
    <name evidence="2" type="ORF">LCGC14_1050460</name>
</gene>
<dbReference type="EMBL" id="LAZR01004387">
    <property type="protein sequence ID" value="KKN09059.1"/>
    <property type="molecule type" value="Genomic_DNA"/>
</dbReference>
<accession>A0A0F9MTG7</accession>
<organism evidence="2">
    <name type="scientific">marine sediment metagenome</name>
    <dbReference type="NCBI Taxonomy" id="412755"/>
    <lineage>
        <taxon>unclassified sequences</taxon>
        <taxon>metagenomes</taxon>
        <taxon>ecological metagenomes</taxon>
    </lineage>
</organism>
<dbReference type="AlphaFoldDB" id="A0A0F9MTG7"/>